<dbReference type="Pfam" id="PF00196">
    <property type="entry name" value="GerE"/>
    <property type="match status" value="1"/>
</dbReference>
<dbReference type="AlphaFoldDB" id="A0A1M6ECT4"/>
<dbReference type="PROSITE" id="PS50043">
    <property type="entry name" value="HTH_LUXR_2"/>
    <property type="match status" value="1"/>
</dbReference>
<dbReference type="OrthoDB" id="965844at2"/>
<keyword evidence="2" id="KW-0238">DNA-binding</keyword>
<evidence type="ECO:0000313" key="6">
    <source>
        <dbReference type="Proteomes" id="UP000184543"/>
    </source>
</evidence>
<dbReference type="InterPro" id="IPR036388">
    <property type="entry name" value="WH-like_DNA-bd_sf"/>
</dbReference>
<protein>
    <submittedName>
        <fullName evidence="5">Regulatory protein, luxR family</fullName>
    </submittedName>
</protein>
<dbReference type="SUPFAM" id="SSF46894">
    <property type="entry name" value="C-terminal effector domain of the bipartite response regulators"/>
    <property type="match status" value="1"/>
</dbReference>
<feature type="domain" description="HTH luxR-type" evidence="4">
    <location>
        <begin position="89"/>
        <end position="154"/>
    </location>
</feature>
<evidence type="ECO:0000256" key="3">
    <source>
        <dbReference type="ARBA" id="ARBA00023163"/>
    </source>
</evidence>
<evidence type="ECO:0000259" key="4">
    <source>
        <dbReference type="PROSITE" id="PS50043"/>
    </source>
</evidence>
<dbReference type="CDD" id="cd06170">
    <property type="entry name" value="LuxR_C_like"/>
    <property type="match status" value="1"/>
</dbReference>
<evidence type="ECO:0000256" key="2">
    <source>
        <dbReference type="ARBA" id="ARBA00023125"/>
    </source>
</evidence>
<keyword evidence="1" id="KW-0805">Transcription regulation</keyword>
<dbReference type="SMART" id="SM00421">
    <property type="entry name" value="HTH_LUXR"/>
    <property type="match status" value="1"/>
</dbReference>
<dbReference type="Gene3D" id="3.30.450.20">
    <property type="entry name" value="PAS domain"/>
    <property type="match status" value="1"/>
</dbReference>
<keyword evidence="3" id="KW-0804">Transcription</keyword>
<dbReference type="GO" id="GO:0003677">
    <property type="term" value="F:DNA binding"/>
    <property type="evidence" value="ECO:0007669"/>
    <property type="project" value="UniProtKB-KW"/>
</dbReference>
<dbReference type="EMBL" id="FQYU01000002">
    <property type="protein sequence ID" value="SHI83251.1"/>
    <property type="molecule type" value="Genomic_DNA"/>
</dbReference>
<accession>A0A1M6ECT4</accession>
<dbReference type="PANTHER" id="PTHR44688:SF16">
    <property type="entry name" value="DNA-BINDING TRANSCRIPTIONAL ACTIVATOR DEVR_DOSR"/>
    <property type="match status" value="1"/>
</dbReference>
<dbReference type="InterPro" id="IPR000792">
    <property type="entry name" value="Tscrpt_reg_LuxR_C"/>
</dbReference>
<dbReference type="Proteomes" id="UP000184543">
    <property type="component" value="Unassembled WGS sequence"/>
</dbReference>
<reference evidence="6" key="1">
    <citation type="submission" date="2016-11" db="EMBL/GenBank/DDBJ databases">
        <authorList>
            <person name="Varghese N."/>
            <person name="Submissions S."/>
        </authorList>
    </citation>
    <scope>NUCLEOTIDE SEQUENCE [LARGE SCALE GENOMIC DNA]</scope>
    <source>
        <strain evidence="6">DSM 19858</strain>
    </source>
</reference>
<sequence length="155" mass="17973">MEYILERPHNERKWVHVTYFYRCGRKDGSPVTIQHQSIPLAFDDNEVPYIFVNVFTDVSFLAPTELPQAILCNRKTNETFHIRPERPELTKTKDLFSLREKEIIRLLISGLNSKQIAAQLFISQETVRTHRKNILRKANMSTTSGLVAYAIINGL</sequence>
<dbReference type="PROSITE" id="PS00622">
    <property type="entry name" value="HTH_LUXR_1"/>
    <property type="match status" value="1"/>
</dbReference>
<dbReference type="GO" id="GO:0006355">
    <property type="term" value="P:regulation of DNA-templated transcription"/>
    <property type="evidence" value="ECO:0007669"/>
    <property type="project" value="InterPro"/>
</dbReference>
<dbReference type="InterPro" id="IPR016032">
    <property type="entry name" value="Sig_transdc_resp-reg_C-effctor"/>
</dbReference>
<name>A0A1M6ECT4_9FLAO</name>
<proteinExistence type="predicted"/>
<dbReference type="Gene3D" id="1.10.10.10">
    <property type="entry name" value="Winged helix-like DNA-binding domain superfamily/Winged helix DNA-binding domain"/>
    <property type="match status" value="1"/>
</dbReference>
<dbReference type="RefSeq" id="WP_072989909.1">
    <property type="nucleotide sequence ID" value="NZ_FQYU01000002.1"/>
</dbReference>
<dbReference type="PRINTS" id="PR00038">
    <property type="entry name" value="HTHLUXR"/>
</dbReference>
<evidence type="ECO:0000313" key="5">
    <source>
        <dbReference type="EMBL" id="SHI83251.1"/>
    </source>
</evidence>
<evidence type="ECO:0000256" key="1">
    <source>
        <dbReference type="ARBA" id="ARBA00023015"/>
    </source>
</evidence>
<dbReference type="STRING" id="192903.SAMN04488513_10216"/>
<dbReference type="PANTHER" id="PTHR44688">
    <property type="entry name" value="DNA-BINDING TRANSCRIPTIONAL ACTIVATOR DEVR_DOSR"/>
    <property type="match status" value="1"/>
</dbReference>
<gene>
    <name evidence="5" type="ORF">SAMN04488513_10216</name>
</gene>
<organism evidence="5 6">
    <name type="scientific">Pseudozobellia thermophila</name>
    <dbReference type="NCBI Taxonomy" id="192903"/>
    <lineage>
        <taxon>Bacteria</taxon>
        <taxon>Pseudomonadati</taxon>
        <taxon>Bacteroidota</taxon>
        <taxon>Flavobacteriia</taxon>
        <taxon>Flavobacteriales</taxon>
        <taxon>Flavobacteriaceae</taxon>
        <taxon>Pseudozobellia</taxon>
    </lineage>
</organism>
<keyword evidence="6" id="KW-1185">Reference proteome</keyword>